<evidence type="ECO:0000256" key="2">
    <source>
        <dbReference type="ARBA" id="ARBA00010497"/>
    </source>
</evidence>
<evidence type="ECO:0000256" key="1">
    <source>
        <dbReference type="ARBA" id="ARBA00002902"/>
    </source>
</evidence>
<keyword evidence="6 13" id="KW-0808">Transferase</keyword>
<keyword evidence="4" id="KW-0597">Phosphoprotein</keyword>
<dbReference type="Pfam" id="PF00432">
    <property type="entry name" value="Prenyltrans"/>
    <property type="match status" value="1"/>
</dbReference>
<reference evidence="15" key="1">
    <citation type="journal article" date="2016" name="Sci. Rep.">
        <title>Molecular characterization of firefly nuptial gifts: a multi-omics approach sheds light on postcopulatory sexual selection.</title>
        <authorList>
            <person name="Al-Wathiqui N."/>
            <person name="Fallon T.R."/>
            <person name="South A."/>
            <person name="Weng J.K."/>
            <person name="Lewis S.M."/>
        </authorList>
    </citation>
    <scope>NUCLEOTIDE SEQUENCE</scope>
</reference>
<comment type="subunit">
    <text evidence="11">Heterotrimer composed of RABGGTA, RABGGTB and CHM; within this trimer, RABGGTA and RABGGTB form the catalytic component B, while CHM (component A) mediates peptide substrate binding. The Rab GGTase dimer (RGGT) interacts with CHM (component A) prior to Rab protein binding; the association is stabilized by geranylgeranyl pyrophosphate (GGpp). The CHM:RGGT:Rab complex is destabilized by GGpp. Interaction of RABGGTB with prenylated PTP4A2 precludes its association with RABGGTA and inhibits enzyme activity. Interacts with CHODL. Interacts with non-phosphorylated form of RAB8A; phosphorylation of RAB8A at 'Thr-72' disrupts this interaction.</text>
</comment>
<dbReference type="EC" id="2.5.1.60" evidence="3 13"/>
<evidence type="ECO:0000256" key="6">
    <source>
        <dbReference type="ARBA" id="ARBA00022679"/>
    </source>
</evidence>
<protein>
    <recommendedName>
        <fullName evidence="12 13">Geranylgeranyl transferase type-2 subunit beta</fullName>
        <ecNumber evidence="3 13">2.5.1.60</ecNumber>
    </recommendedName>
</protein>
<dbReference type="Gene3D" id="1.50.10.20">
    <property type="match status" value="1"/>
</dbReference>
<dbReference type="PANTHER" id="PTHR11774">
    <property type="entry name" value="GERANYLGERANYL TRANSFERASE TYPE BETA SUBUNIT"/>
    <property type="match status" value="1"/>
</dbReference>
<evidence type="ECO:0000256" key="9">
    <source>
        <dbReference type="ARBA" id="ARBA00022833"/>
    </source>
</evidence>
<dbReference type="GO" id="GO:0004663">
    <property type="term" value="F:Rab geranylgeranyltransferase activity"/>
    <property type="evidence" value="ECO:0007669"/>
    <property type="project" value="UniProtKB-UniRule"/>
</dbReference>
<evidence type="ECO:0000256" key="3">
    <source>
        <dbReference type="ARBA" id="ARBA00012656"/>
    </source>
</evidence>
<dbReference type="InterPro" id="IPR008930">
    <property type="entry name" value="Terpenoid_cyclase/PrenylTrfase"/>
</dbReference>
<evidence type="ECO:0000256" key="10">
    <source>
        <dbReference type="ARBA" id="ARBA00047658"/>
    </source>
</evidence>
<dbReference type="InterPro" id="IPR045089">
    <property type="entry name" value="PGGT1B-like"/>
</dbReference>
<keyword evidence="7 13" id="KW-0479">Metal-binding</keyword>
<comment type="catalytic activity">
    <reaction evidence="10 13">
        <text>geranylgeranyl diphosphate + L-cysteinyl-[protein] = S-geranylgeranyl-L-cysteinyl-[protein] + diphosphate</text>
        <dbReference type="Rhea" id="RHEA:21240"/>
        <dbReference type="Rhea" id="RHEA-COMP:10131"/>
        <dbReference type="Rhea" id="RHEA-COMP:11537"/>
        <dbReference type="ChEBI" id="CHEBI:29950"/>
        <dbReference type="ChEBI" id="CHEBI:33019"/>
        <dbReference type="ChEBI" id="CHEBI:57533"/>
        <dbReference type="ChEBI" id="CHEBI:86021"/>
        <dbReference type="EC" id="2.5.1.60"/>
    </reaction>
</comment>
<comment type="function">
    <text evidence="1">Catalyzes the transfer of a geranylgeranyl moiety from geranylgeranyl diphosphate to both cysteines of Rab proteins with the C-terminal sequence -XXCC, -XCXC and -CCXX, such as RAB1A, RAB3A, RAB5A and RAB7A.</text>
</comment>
<evidence type="ECO:0000256" key="8">
    <source>
        <dbReference type="ARBA" id="ARBA00022737"/>
    </source>
</evidence>
<feature type="domain" description="Prenyltransferase alpha-alpha toroid" evidence="14">
    <location>
        <begin position="42"/>
        <end position="340"/>
    </location>
</feature>
<dbReference type="SUPFAM" id="SSF48239">
    <property type="entry name" value="Terpenoid cyclases/Protein prenyltransferases"/>
    <property type="match status" value="1"/>
</dbReference>
<dbReference type="FunFam" id="1.50.10.20:FF:000004">
    <property type="entry name" value="Geranylgeranyl transferase type-2 subunit beta"/>
    <property type="match status" value="1"/>
</dbReference>
<keyword evidence="5 13" id="KW-0637">Prenyltransferase</keyword>
<comment type="similarity">
    <text evidence="2 13">Belongs to the protein prenyltransferase subunit beta family.</text>
</comment>
<dbReference type="EMBL" id="GEZM01045105">
    <property type="protein sequence ID" value="JAV77918.1"/>
    <property type="molecule type" value="Transcribed_RNA"/>
</dbReference>
<dbReference type="PANTHER" id="PTHR11774:SF11">
    <property type="entry name" value="GERANYLGERANYL TRANSFERASE TYPE-2 SUBUNIT BETA"/>
    <property type="match status" value="1"/>
</dbReference>
<dbReference type="GO" id="GO:0005968">
    <property type="term" value="C:Rab-protein geranylgeranyltransferase complex"/>
    <property type="evidence" value="ECO:0007669"/>
    <property type="project" value="UniProtKB-UniRule"/>
</dbReference>
<proteinExistence type="inferred from homology"/>
<dbReference type="InterPro" id="IPR026873">
    <property type="entry name" value="Ptb1"/>
</dbReference>
<evidence type="ECO:0000256" key="4">
    <source>
        <dbReference type="ARBA" id="ARBA00022553"/>
    </source>
</evidence>
<keyword evidence="8" id="KW-0677">Repeat</keyword>
<comment type="cofactor">
    <cofactor evidence="13">
        <name>Zn(2+)</name>
        <dbReference type="ChEBI" id="CHEBI:29105"/>
    </cofactor>
    <text evidence="13">Binds 1 zinc ion per subunit.</text>
</comment>
<evidence type="ECO:0000259" key="14">
    <source>
        <dbReference type="Pfam" id="PF00432"/>
    </source>
</evidence>
<accession>A0A1Y1LWL0</accession>
<keyword evidence="9 13" id="KW-0862">Zinc</keyword>
<evidence type="ECO:0000256" key="7">
    <source>
        <dbReference type="ARBA" id="ARBA00022723"/>
    </source>
</evidence>
<evidence type="ECO:0000256" key="13">
    <source>
        <dbReference type="RuleBase" id="RU365076"/>
    </source>
</evidence>
<organism evidence="15">
    <name type="scientific">Photinus pyralis</name>
    <name type="common">Common eastern firefly</name>
    <name type="synonym">Lampyris pyralis</name>
    <dbReference type="NCBI Taxonomy" id="7054"/>
    <lineage>
        <taxon>Eukaryota</taxon>
        <taxon>Metazoa</taxon>
        <taxon>Ecdysozoa</taxon>
        <taxon>Arthropoda</taxon>
        <taxon>Hexapoda</taxon>
        <taxon>Insecta</taxon>
        <taxon>Pterygota</taxon>
        <taxon>Neoptera</taxon>
        <taxon>Endopterygota</taxon>
        <taxon>Coleoptera</taxon>
        <taxon>Polyphaga</taxon>
        <taxon>Elateriformia</taxon>
        <taxon>Elateroidea</taxon>
        <taxon>Lampyridae</taxon>
        <taxon>Lampyrinae</taxon>
        <taxon>Photinus</taxon>
    </lineage>
</organism>
<evidence type="ECO:0000313" key="15">
    <source>
        <dbReference type="EMBL" id="JAV77919.1"/>
    </source>
</evidence>
<evidence type="ECO:0000256" key="11">
    <source>
        <dbReference type="ARBA" id="ARBA00062019"/>
    </source>
</evidence>
<sequence>MIVVSSQLTAVTIITSKKFLKTITMAIPIKDIKLPEDSPKELLLDKHVEFIKRYGKSDDDYEFGMSDYLRMSGMYWGLTALELVDKLHILPENDVIDFIKRCQDPETGGISACIDHDPHLLYTLSAVQILCMYDRLDAVDASAVVNYVTSLQLPDGSFTGDKWGEVDTRFSFCAVATLALLNRLDAIDVEKAVSFVESCKNFDEGFGSRPFSESHAGMVYCCLGFLSITGRLDIVDRDTLAWWLCERQLPSGGLNGRPEKLPDVCYSWWVLSSLTMLGRLHWISAPALKRFILACQDVETGGFSDRPGDVADPYHTVFGFAALSLLGFDSIKPVNPTFCMPQHVIDKLKIKHQLL</sequence>
<dbReference type="GO" id="GO:0046872">
    <property type="term" value="F:metal ion binding"/>
    <property type="evidence" value="ECO:0007669"/>
    <property type="project" value="UniProtKB-KW"/>
</dbReference>
<dbReference type="AlphaFoldDB" id="A0A1Y1LWL0"/>
<dbReference type="CDD" id="cd02894">
    <property type="entry name" value="GGTase-II"/>
    <property type="match status" value="1"/>
</dbReference>
<dbReference type="InterPro" id="IPR001330">
    <property type="entry name" value="Prenyltrans"/>
</dbReference>
<comment type="function">
    <text evidence="13">Catalyzes the transfer of a geranylgeranyl moiety from geranylgeranyl diphosphate to both cysteines of proteins with the C-terminal sequence -XXCC, -XCXC and -CCXX.</text>
</comment>
<dbReference type="EMBL" id="GEZM01045104">
    <property type="protein sequence ID" value="JAV77919.1"/>
    <property type="molecule type" value="Transcribed_RNA"/>
</dbReference>
<evidence type="ECO:0000256" key="12">
    <source>
        <dbReference type="ARBA" id="ARBA00069127"/>
    </source>
</evidence>
<name>A0A1Y1LWL0_PHOPY</name>
<evidence type="ECO:0000256" key="5">
    <source>
        <dbReference type="ARBA" id="ARBA00022602"/>
    </source>
</evidence>